<dbReference type="Pfam" id="PF13855">
    <property type="entry name" value="LRR_8"/>
    <property type="match status" value="1"/>
</dbReference>
<feature type="region of interest" description="Disordered" evidence="3">
    <location>
        <begin position="634"/>
        <end position="661"/>
    </location>
</feature>
<dbReference type="Gene3D" id="3.80.10.10">
    <property type="entry name" value="Ribonuclease Inhibitor"/>
    <property type="match status" value="1"/>
</dbReference>
<dbReference type="InterPro" id="IPR032675">
    <property type="entry name" value="LRR_dom_sf"/>
</dbReference>
<proteinExistence type="predicted"/>
<keyword evidence="2" id="KW-0677">Repeat</keyword>
<feature type="compositionally biased region" description="Polar residues" evidence="3">
    <location>
        <begin position="640"/>
        <end position="649"/>
    </location>
</feature>
<feature type="compositionally biased region" description="Basic and acidic residues" evidence="3">
    <location>
        <begin position="131"/>
        <end position="150"/>
    </location>
</feature>
<feature type="compositionally biased region" description="Polar residues" evidence="3">
    <location>
        <begin position="228"/>
        <end position="240"/>
    </location>
</feature>
<dbReference type="InterPro" id="IPR003591">
    <property type="entry name" value="Leu-rich_rpt_typical-subtyp"/>
</dbReference>
<dbReference type="PROSITE" id="PS51450">
    <property type="entry name" value="LRR"/>
    <property type="match status" value="2"/>
</dbReference>
<evidence type="ECO:0000256" key="2">
    <source>
        <dbReference type="ARBA" id="ARBA00022737"/>
    </source>
</evidence>
<keyword evidence="4" id="KW-0812">Transmembrane</keyword>
<dbReference type="PANTHER" id="PTHR24367:SF318">
    <property type="entry name" value="LEUCINE-RICH GLIOMA-INACTIVATED PROTEIN 1-LIKE"/>
    <property type="match status" value="1"/>
</dbReference>
<dbReference type="PANTHER" id="PTHR24367">
    <property type="entry name" value="LEUCINE-RICH REPEAT-CONTAINING PROTEIN"/>
    <property type="match status" value="1"/>
</dbReference>
<feature type="region of interest" description="Disordered" evidence="3">
    <location>
        <begin position="221"/>
        <end position="246"/>
    </location>
</feature>
<accession>C3YJN3</accession>
<reference evidence="5" key="1">
    <citation type="journal article" date="2008" name="Nature">
        <title>The amphioxus genome and the evolution of the chordate karyotype.</title>
        <authorList>
            <consortium name="US DOE Joint Genome Institute (JGI-PGF)"/>
            <person name="Putnam N.H."/>
            <person name="Butts T."/>
            <person name="Ferrier D.E.K."/>
            <person name="Furlong R.F."/>
            <person name="Hellsten U."/>
            <person name="Kawashima T."/>
            <person name="Robinson-Rechavi M."/>
            <person name="Shoguchi E."/>
            <person name="Terry A."/>
            <person name="Yu J.-K."/>
            <person name="Benito-Gutierrez E.L."/>
            <person name="Dubchak I."/>
            <person name="Garcia-Fernandez J."/>
            <person name="Gibson-Brown J.J."/>
            <person name="Grigoriev I.V."/>
            <person name="Horton A.C."/>
            <person name="de Jong P.J."/>
            <person name="Jurka J."/>
            <person name="Kapitonov V.V."/>
            <person name="Kohara Y."/>
            <person name="Kuroki Y."/>
            <person name="Lindquist E."/>
            <person name="Lucas S."/>
            <person name="Osoegawa K."/>
            <person name="Pennacchio L.A."/>
            <person name="Salamov A.A."/>
            <person name="Satou Y."/>
            <person name="Sauka-Spengler T."/>
            <person name="Schmutz J."/>
            <person name="Shin-I T."/>
            <person name="Toyoda A."/>
            <person name="Bronner-Fraser M."/>
            <person name="Fujiyama A."/>
            <person name="Holland L.Z."/>
            <person name="Holland P.W.H."/>
            <person name="Satoh N."/>
            <person name="Rokhsar D.S."/>
        </authorList>
    </citation>
    <scope>NUCLEOTIDE SEQUENCE [LARGE SCALE GENOMIC DNA]</scope>
    <source>
        <strain evidence="5">S238N-H82</strain>
        <tissue evidence="5">Testes</tissue>
    </source>
</reference>
<dbReference type="InterPro" id="IPR001611">
    <property type="entry name" value="Leu-rich_rpt"/>
</dbReference>
<feature type="region of interest" description="Disordered" evidence="3">
    <location>
        <begin position="124"/>
        <end position="150"/>
    </location>
</feature>
<evidence type="ECO:0000256" key="4">
    <source>
        <dbReference type="SAM" id="Phobius"/>
    </source>
</evidence>
<evidence type="ECO:0000313" key="5">
    <source>
        <dbReference type="EMBL" id="EEN59340.1"/>
    </source>
</evidence>
<evidence type="ECO:0000256" key="1">
    <source>
        <dbReference type="ARBA" id="ARBA00022614"/>
    </source>
</evidence>
<dbReference type="SMART" id="SM00369">
    <property type="entry name" value="LRR_TYP"/>
    <property type="match status" value="4"/>
</dbReference>
<keyword evidence="4" id="KW-1133">Transmembrane helix</keyword>
<evidence type="ECO:0000256" key="3">
    <source>
        <dbReference type="SAM" id="MobiDB-lite"/>
    </source>
</evidence>
<evidence type="ECO:0008006" key="6">
    <source>
        <dbReference type="Google" id="ProtNLM"/>
    </source>
</evidence>
<dbReference type="SUPFAM" id="SSF52058">
    <property type="entry name" value="L domain-like"/>
    <property type="match status" value="1"/>
</dbReference>
<feature type="transmembrane region" description="Helical" evidence="4">
    <location>
        <begin position="279"/>
        <end position="301"/>
    </location>
</feature>
<feature type="transmembrane region" description="Helical" evidence="4">
    <location>
        <begin position="578"/>
        <end position="600"/>
    </location>
</feature>
<dbReference type="eggNOG" id="KOG0619">
    <property type="taxonomic scope" value="Eukaryota"/>
</dbReference>
<dbReference type="AlphaFoldDB" id="C3YJN3"/>
<protein>
    <recommendedName>
        <fullName evidence="6">TNFR-Cys domain-containing protein</fullName>
    </recommendedName>
</protein>
<name>C3YJN3_BRAFL</name>
<dbReference type="InterPro" id="IPR051295">
    <property type="entry name" value="LGI_related"/>
</dbReference>
<dbReference type="EMBL" id="GG666520">
    <property type="protein sequence ID" value="EEN59340.1"/>
    <property type="molecule type" value="Genomic_DNA"/>
</dbReference>
<dbReference type="InParanoid" id="C3YJN3"/>
<organism>
    <name type="scientific">Branchiostoma floridae</name>
    <name type="common">Florida lancelet</name>
    <name type="synonym">Amphioxus</name>
    <dbReference type="NCBI Taxonomy" id="7739"/>
    <lineage>
        <taxon>Eukaryota</taxon>
        <taxon>Metazoa</taxon>
        <taxon>Chordata</taxon>
        <taxon>Cephalochordata</taxon>
        <taxon>Leptocardii</taxon>
        <taxon>Amphioxiformes</taxon>
        <taxon>Branchiostomatidae</taxon>
        <taxon>Branchiostoma</taxon>
    </lineage>
</organism>
<keyword evidence="4" id="KW-0472">Membrane</keyword>
<gene>
    <name evidence="5" type="ORF">BRAFLDRAFT_71378</name>
</gene>
<keyword evidence="1" id="KW-0433">Leucine-rich repeat</keyword>
<sequence length="721" mass="80273">MAEGSVRRQASSDGDPCSQCYSMHPCTQVSSVKSCRQCYSLNPCDQACSRIYGQRDGDDLTAKCGAECCSQCYSLNPCDQACSLIYQRKDDDDQYLNIGSEARSGQDNSISLVEHRDEDHKGFVETNSEEQEVKETLDETKTASSNSKDRPLNLKGCNADIVVTVLRQENELLRRRTNNQHSNNVDVASGNETIEPYIISYMCPNLTHEEAECHSSMHQDDAQKNCAHPTNSENVTQPQNPEIGALPQSPENVLVSNPLYVPNIPKQAAYGLICRRVSVVASVAILCVMLITCCLFVGLYINTDIQNAQKNLRIGRLNHLNIRKSNVSAIQPMAFRGLQYLAHLYLADNRISRLEADTFLGLVNLYILILEKNTISTISQHAFRGLRLLQHLRLSKNRLTSVPVDALLQPESLWAADLQMNHITTIGRDVVRLTRQQHLALQIGHNKLTCDKNLTWLVCSLWNLTFISQRGALRCALPPELSGTNLTTMRRYFCQTSTEWPQRGIGSKTLNELSLTPTSRIMDSISPHIFNTHPYTDTIPTESYTEMPHTMPVTEHTTQMEYVIILGGKLFINEDVNYAIAMASAVVVPLSMAAAVLSIFKLCGVKDLPHEQPTSTEAKTHDNQPYAVAYADSGEIRGSDGSSTTSGQNIPDRDGTPTEDNYTIQPYAVAYGEDIQPYAVADNEDPGPQFFSRAAARCIDDQEQDDNYKIQPYAVDYPDSI</sequence>